<proteinExistence type="predicted"/>
<name>A0A0D9X8N1_9ORYZ</name>
<dbReference type="Proteomes" id="UP000032180">
    <property type="component" value="Chromosome 8"/>
</dbReference>
<evidence type="ECO:0000313" key="3">
    <source>
        <dbReference type="Proteomes" id="UP000032180"/>
    </source>
</evidence>
<organism evidence="2 3">
    <name type="scientific">Leersia perrieri</name>
    <dbReference type="NCBI Taxonomy" id="77586"/>
    <lineage>
        <taxon>Eukaryota</taxon>
        <taxon>Viridiplantae</taxon>
        <taxon>Streptophyta</taxon>
        <taxon>Embryophyta</taxon>
        <taxon>Tracheophyta</taxon>
        <taxon>Spermatophyta</taxon>
        <taxon>Magnoliopsida</taxon>
        <taxon>Liliopsida</taxon>
        <taxon>Poales</taxon>
        <taxon>Poaceae</taxon>
        <taxon>BOP clade</taxon>
        <taxon>Oryzoideae</taxon>
        <taxon>Oryzeae</taxon>
        <taxon>Oryzinae</taxon>
        <taxon>Leersia</taxon>
    </lineage>
</organism>
<dbReference type="AlphaFoldDB" id="A0A0D9X8N1"/>
<feature type="transmembrane region" description="Helical" evidence="1">
    <location>
        <begin position="72"/>
        <end position="91"/>
    </location>
</feature>
<keyword evidence="3" id="KW-1185">Reference proteome</keyword>
<dbReference type="HOGENOM" id="CLU_1752368_0_0_1"/>
<evidence type="ECO:0000256" key="1">
    <source>
        <dbReference type="SAM" id="Phobius"/>
    </source>
</evidence>
<dbReference type="EnsemblPlants" id="LPERR08G14290.1">
    <property type="protein sequence ID" value="LPERR08G14290.1"/>
    <property type="gene ID" value="LPERR08G14290"/>
</dbReference>
<accession>A0A0D9X8N1</accession>
<sequence length="149" mass="16894">MVVKLIGDGPSEEWAIRAPNLRNLTMVYETACGGRVEDLSRLEERSLHGPNCAKFLTGIAQVTMLDFFCCNFMLHMLAIFCLLRSALFLNLRFGDGLTKLRNLKQTMKFLNAQLADDINEQAVVNITEYPRSSPDAQVIFMGRENQNLY</sequence>
<reference evidence="3" key="2">
    <citation type="submission" date="2013-12" db="EMBL/GenBank/DDBJ databases">
        <authorList>
            <person name="Yu Y."/>
            <person name="Lee S."/>
            <person name="de Baynast K."/>
            <person name="Wissotski M."/>
            <person name="Liu L."/>
            <person name="Talag J."/>
            <person name="Goicoechea J."/>
            <person name="Angelova A."/>
            <person name="Jetty R."/>
            <person name="Kudrna D."/>
            <person name="Golser W."/>
            <person name="Rivera L."/>
            <person name="Zhang J."/>
            <person name="Wing R."/>
        </authorList>
    </citation>
    <scope>NUCLEOTIDE SEQUENCE</scope>
</reference>
<keyword evidence="1" id="KW-1133">Transmembrane helix</keyword>
<keyword evidence="1" id="KW-0472">Membrane</keyword>
<reference evidence="2" key="3">
    <citation type="submission" date="2015-04" db="UniProtKB">
        <authorList>
            <consortium name="EnsemblPlants"/>
        </authorList>
    </citation>
    <scope>IDENTIFICATION</scope>
</reference>
<dbReference type="Gramene" id="LPERR08G14290.1">
    <property type="protein sequence ID" value="LPERR08G14290.1"/>
    <property type="gene ID" value="LPERR08G14290"/>
</dbReference>
<dbReference type="STRING" id="77586.A0A0D9X8N1"/>
<evidence type="ECO:0000313" key="2">
    <source>
        <dbReference type="EnsemblPlants" id="LPERR08G14290.1"/>
    </source>
</evidence>
<protein>
    <submittedName>
        <fullName evidence="2">Uncharacterized protein</fullName>
    </submittedName>
</protein>
<keyword evidence="1" id="KW-0812">Transmembrane</keyword>
<reference evidence="2 3" key="1">
    <citation type="submission" date="2012-08" db="EMBL/GenBank/DDBJ databases">
        <title>Oryza genome evolution.</title>
        <authorList>
            <person name="Wing R.A."/>
        </authorList>
    </citation>
    <scope>NUCLEOTIDE SEQUENCE</scope>
</reference>